<organism evidence="3 4">
    <name type="scientific">Arsenicibacter rosenii</name>
    <dbReference type="NCBI Taxonomy" id="1750698"/>
    <lineage>
        <taxon>Bacteria</taxon>
        <taxon>Pseudomonadati</taxon>
        <taxon>Bacteroidota</taxon>
        <taxon>Cytophagia</taxon>
        <taxon>Cytophagales</taxon>
        <taxon>Spirosomataceae</taxon>
        <taxon>Arsenicibacter</taxon>
    </lineage>
</organism>
<dbReference type="SUPFAM" id="SSF63825">
    <property type="entry name" value="YWTD domain"/>
    <property type="match status" value="1"/>
</dbReference>
<sequence>MFTAKTIQRFATLTVLAGMLLGVNACRDASFQPDAPSNGAARTPGNTVAYVLTDGNQLLQVSTDNPGSPAATISVTGLMMDERLTAIDFRPATGQLYGVTNQSRIYMINHMNGMARALNSTPFSPAMTGDVTAFDFNPTVDRIRLVTNQGQDLRLNPETGLVVAVDGMINGVPGAAINGVAYTNNFSGATTTTLYDIDPVTDKLYKQDPPNNGTLSEVGPLGVNIIGAGGFDIAPNGVALAALGSTGGSPVLYEINLATGQAEAIGNLPNRSIIGLAIPTDPVAYAVDGFNRLMIFNPLNPGTPIVKALTGLQSGEMIVGIDFRPANSQLYALSSGSRIYTINVSNGAATAVGSPFSPALSGIDVGFDFNPTVDRIRVVTSTGQNLRINPDNGAVAAVDGALNPGMPTVTGAAYTNNFAGATTTVLYDIDANTDRLVRQDPPNAGGLVDVGALGWNVEGANGFDITGTTGTAYALLRMGTVTKVCRINLATGAATPIADFPAPVQAMAVGLGF</sequence>
<dbReference type="RefSeq" id="WP_071503404.1">
    <property type="nucleotide sequence ID" value="NZ_MORL01000005.1"/>
</dbReference>
<evidence type="ECO:0000313" key="3">
    <source>
        <dbReference type="EMBL" id="OIN58952.1"/>
    </source>
</evidence>
<accession>A0A1S2VJL8</accession>
<dbReference type="InterPro" id="IPR025507">
    <property type="entry name" value="DUF4394"/>
</dbReference>
<comment type="caution">
    <text evidence="3">The sequence shown here is derived from an EMBL/GenBank/DDBJ whole genome shotgun (WGS) entry which is preliminary data.</text>
</comment>
<reference evidence="3 4" key="1">
    <citation type="submission" date="2016-10" db="EMBL/GenBank/DDBJ databases">
        <title>Arsenicibacter rosenii gen. nov., sp. nov., an efficient arsenic-methylating bacterium isolated from an arsenic-contaminated paddy soil.</title>
        <authorList>
            <person name="Huang K."/>
        </authorList>
    </citation>
    <scope>NUCLEOTIDE SEQUENCE [LARGE SCALE GENOMIC DNA]</scope>
    <source>
        <strain evidence="3 4">SM-1</strain>
    </source>
</reference>
<evidence type="ECO:0000259" key="2">
    <source>
        <dbReference type="Pfam" id="PF14339"/>
    </source>
</evidence>
<proteinExistence type="predicted"/>
<feature type="chain" id="PRO_5010266178" description="DUF4394 domain-containing protein" evidence="1">
    <location>
        <begin position="26"/>
        <end position="513"/>
    </location>
</feature>
<feature type="signal peptide" evidence="1">
    <location>
        <begin position="1"/>
        <end position="25"/>
    </location>
</feature>
<keyword evidence="1" id="KW-0732">Signal</keyword>
<dbReference type="AlphaFoldDB" id="A0A1S2VJL8"/>
<protein>
    <recommendedName>
        <fullName evidence="2">DUF4394 domain-containing protein</fullName>
    </recommendedName>
</protein>
<dbReference type="Pfam" id="PF14339">
    <property type="entry name" value="DUF4394"/>
    <property type="match status" value="2"/>
</dbReference>
<dbReference type="SUPFAM" id="SSF75011">
    <property type="entry name" value="3-carboxy-cis,cis-mucoante lactonizing enzyme"/>
    <property type="match status" value="1"/>
</dbReference>
<evidence type="ECO:0000313" key="4">
    <source>
        <dbReference type="Proteomes" id="UP000181790"/>
    </source>
</evidence>
<keyword evidence="4" id="KW-1185">Reference proteome</keyword>
<gene>
    <name evidence="3" type="ORF">BLX24_12095</name>
</gene>
<evidence type="ECO:0000256" key="1">
    <source>
        <dbReference type="SAM" id="SignalP"/>
    </source>
</evidence>
<dbReference type="EMBL" id="MORL01000005">
    <property type="protein sequence ID" value="OIN58952.1"/>
    <property type="molecule type" value="Genomic_DNA"/>
</dbReference>
<feature type="domain" description="DUF4394" evidence="2">
    <location>
        <begin position="57"/>
        <end position="277"/>
    </location>
</feature>
<feature type="domain" description="DUF4394" evidence="2">
    <location>
        <begin position="293"/>
        <end position="504"/>
    </location>
</feature>
<dbReference type="Proteomes" id="UP000181790">
    <property type="component" value="Unassembled WGS sequence"/>
</dbReference>
<name>A0A1S2VJL8_9BACT</name>
<dbReference type="OrthoDB" id="531718at2"/>